<dbReference type="EMBL" id="JARQWQ010000072">
    <property type="protein sequence ID" value="KAK2554153.1"/>
    <property type="molecule type" value="Genomic_DNA"/>
</dbReference>
<reference evidence="1" key="1">
    <citation type="journal article" date="2023" name="G3 (Bethesda)">
        <title>Whole genome assembly and annotation of the endangered Caribbean coral Acropora cervicornis.</title>
        <authorList>
            <person name="Selwyn J.D."/>
            <person name="Vollmer S.V."/>
        </authorList>
    </citation>
    <scope>NUCLEOTIDE SEQUENCE</scope>
    <source>
        <strain evidence="1">K2</strain>
    </source>
</reference>
<name>A0AAD9Q3P2_ACRCE</name>
<reference evidence="1" key="2">
    <citation type="journal article" date="2023" name="Science">
        <title>Genomic signatures of disease resistance in endangered staghorn corals.</title>
        <authorList>
            <person name="Vollmer S.V."/>
            <person name="Selwyn J.D."/>
            <person name="Despard B.A."/>
            <person name="Roesel C.L."/>
        </authorList>
    </citation>
    <scope>NUCLEOTIDE SEQUENCE</scope>
    <source>
        <strain evidence="1">K2</strain>
    </source>
</reference>
<accession>A0AAD9Q3P2</accession>
<protein>
    <submittedName>
        <fullName evidence="1">Uncharacterized protein</fullName>
    </submittedName>
</protein>
<dbReference type="Proteomes" id="UP001249851">
    <property type="component" value="Unassembled WGS sequence"/>
</dbReference>
<gene>
    <name evidence="1" type="ORF">P5673_024508</name>
</gene>
<comment type="caution">
    <text evidence="1">The sequence shown here is derived from an EMBL/GenBank/DDBJ whole genome shotgun (WGS) entry which is preliminary data.</text>
</comment>
<proteinExistence type="predicted"/>
<feature type="non-terminal residue" evidence="1">
    <location>
        <position position="125"/>
    </location>
</feature>
<dbReference type="AlphaFoldDB" id="A0AAD9Q3P2"/>
<organism evidence="1 2">
    <name type="scientific">Acropora cervicornis</name>
    <name type="common">Staghorn coral</name>
    <dbReference type="NCBI Taxonomy" id="6130"/>
    <lineage>
        <taxon>Eukaryota</taxon>
        <taxon>Metazoa</taxon>
        <taxon>Cnidaria</taxon>
        <taxon>Anthozoa</taxon>
        <taxon>Hexacorallia</taxon>
        <taxon>Scleractinia</taxon>
        <taxon>Astrocoeniina</taxon>
        <taxon>Acroporidae</taxon>
        <taxon>Acropora</taxon>
    </lineage>
</organism>
<dbReference type="PANTHER" id="PTHR31751:SF42">
    <property type="entry name" value="PROTEIN CBG10204"/>
    <property type="match status" value="1"/>
</dbReference>
<evidence type="ECO:0000313" key="2">
    <source>
        <dbReference type="Proteomes" id="UP001249851"/>
    </source>
</evidence>
<keyword evidence="2" id="KW-1185">Reference proteome</keyword>
<dbReference type="PANTHER" id="PTHR31751">
    <property type="entry name" value="SI:CH211-108C17.2-RELATED-RELATED"/>
    <property type="match status" value="1"/>
</dbReference>
<sequence>MYTYHCTSCQANQVKSSSDMELKAAQNSLAFLKATGLAIAWKSIIRHVCNKQNHQPDPLFKQCVHGALPRRYWLKKGTNVYNKMKQVLMKKLSREDQISCLEGFHSALNQFHPKMICFSWLGTYC</sequence>
<evidence type="ECO:0000313" key="1">
    <source>
        <dbReference type="EMBL" id="KAK2554153.1"/>
    </source>
</evidence>